<reference evidence="3" key="1">
    <citation type="journal article" date="2016" name="Front. Microbiol.">
        <title>Molecular Keys to the Janthinobacterium and Duganella spp. Interaction with the Plant Pathogen Fusarium graminearum.</title>
        <authorList>
            <person name="Haack F.S."/>
            <person name="Poehlein A."/>
            <person name="Kroger C."/>
            <person name="Voigt C.A."/>
            <person name="Piepenbring M."/>
            <person name="Bode H.B."/>
            <person name="Daniel R."/>
            <person name="Schafer W."/>
            <person name="Streit W.R."/>
        </authorList>
    </citation>
    <scope>NUCLEOTIDE SEQUENCE [LARGE SCALE GENOMIC DNA]</scope>
    <source>
        <strain evidence="3">T54</strain>
    </source>
</reference>
<dbReference type="RefSeq" id="WP_070246531.1">
    <property type="nucleotide sequence ID" value="NZ_LROM01000049.1"/>
</dbReference>
<evidence type="ECO:0000256" key="1">
    <source>
        <dbReference type="SAM" id="SignalP"/>
    </source>
</evidence>
<dbReference type="AlphaFoldDB" id="A0A1E7X5V3"/>
<dbReference type="InterPro" id="IPR010352">
    <property type="entry name" value="DUF945"/>
</dbReference>
<dbReference type="Pfam" id="PF06097">
    <property type="entry name" value="DUF945"/>
    <property type="match status" value="1"/>
</dbReference>
<dbReference type="Proteomes" id="UP000175989">
    <property type="component" value="Unassembled WGS sequence"/>
</dbReference>
<evidence type="ECO:0008006" key="4">
    <source>
        <dbReference type="Google" id="ProtNLM"/>
    </source>
</evidence>
<dbReference type="PATRIC" id="fig|762836.4.peg.812"/>
<dbReference type="OrthoDB" id="8746109at2"/>
<organism evidence="2 3">
    <name type="scientific">Duganella phyllosphaerae</name>
    <dbReference type="NCBI Taxonomy" id="762836"/>
    <lineage>
        <taxon>Bacteria</taxon>
        <taxon>Pseudomonadati</taxon>
        <taxon>Pseudomonadota</taxon>
        <taxon>Betaproteobacteria</taxon>
        <taxon>Burkholderiales</taxon>
        <taxon>Oxalobacteraceae</taxon>
        <taxon>Telluria group</taxon>
        <taxon>Duganella</taxon>
    </lineage>
</organism>
<protein>
    <recommendedName>
        <fullName evidence="4">DUF945 family protein</fullName>
    </recommendedName>
</protein>
<proteinExistence type="predicted"/>
<dbReference type="EMBL" id="LROM01000049">
    <property type="protein sequence ID" value="OFA08366.1"/>
    <property type="molecule type" value="Genomic_DNA"/>
</dbReference>
<evidence type="ECO:0000313" key="3">
    <source>
        <dbReference type="Proteomes" id="UP000175989"/>
    </source>
</evidence>
<accession>A0A1E7X5V3</accession>
<evidence type="ECO:0000313" key="2">
    <source>
        <dbReference type="EMBL" id="OFA08366.1"/>
    </source>
</evidence>
<name>A0A1E7X5V3_9BURK</name>
<feature type="chain" id="PRO_5009208413" description="DUF945 family protein" evidence="1">
    <location>
        <begin position="22"/>
        <end position="432"/>
    </location>
</feature>
<comment type="caution">
    <text evidence="2">The sequence shown here is derived from an EMBL/GenBank/DDBJ whole genome shotgun (WGS) entry which is preliminary data.</text>
</comment>
<keyword evidence="3" id="KW-1185">Reference proteome</keyword>
<gene>
    <name evidence="2" type="ORF">DUPY_07700</name>
</gene>
<feature type="signal peptide" evidence="1">
    <location>
        <begin position="1"/>
        <end position="21"/>
    </location>
</feature>
<keyword evidence="1" id="KW-0732">Signal</keyword>
<sequence length="432" mass="46150">MYKKSLALATSTLVLSLAAHAQPPAPAPAAANVPTPEIIQVTTAAAKELGLLDAREPNINKRIAAYDKFSFSPELRPRLKAVFGTDKPFAPQRLPDSGGRQHYQSILKAGGHAEAQAYAAWSDVILKTNTSPAGNQMDYTGEAASLTFGVVTRAQVSDLRFAGRQSRASDGLWYGAMNMSVASIAVKGAGGPLLVEDLRLKTEVQRRGKNVDLAYGLSMRSAGVGEHKIERLNIATRVLGMDGQVVADFTRFASSPQLQQLAPEAQMQVMLRKFKELGRALLRGGVTVVIDDISAAWRGQVASLKGRVGFAKSTDAELDSMPALLNKLLVRLEVRVPVAAFSEYAGMMAAQAIKTEAGKDRPLTPEQLATIEKQMSGKIIGNIRQSGYAVVGKDEVSTVIEFKNGVLTLNGKGPTMLGMKDGKLALPPQATK</sequence>